<evidence type="ECO:0000256" key="3">
    <source>
        <dbReference type="ARBA" id="ARBA00023163"/>
    </source>
</evidence>
<evidence type="ECO:0000313" key="8">
    <source>
        <dbReference type="Proteomes" id="UP001342314"/>
    </source>
</evidence>
<evidence type="ECO:0000256" key="1">
    <source>
        <dbReference type="ARBA" id="ARBA00004123"/>
    </source>
</evidence>
<keyword evidence="8" id="KW-1185">Reference proteome</keyword>
<dbReference type="AlphaFoldDB" id="A0AAV5GQI2"/>
<dbReference type="PANTHER" id="PTHR33572">
    <property type="entry name" value="SPORE DEVELOPMENT REGULATOR VOSA"/>
    <property type="match status" value="1"/>
</dbReference>
<dbReference type="Gene3D" id="2.60.40.3960">
    <property type="entry name" value="Velvet domain"/>
    <property type="match status" value="2"/>
</dbReference>
<feature type="region of interest" description="Disordered" evidence="5">
    <location>
        <begin position="388"/>
        <end position="408"/>
    </location>
</feature>
<evidence type="ECO:0000256" key="4">
    <source>
        <dbReference type="ARBA" id="ARBA00023242"/>
    </source>
</evidence>
<name>A0AAV5GQI2_9BASI</name>
<feature type="compositionally biased region" description="Low complexity" evidence="5">
    <location>
        <begin position="80"/>
        <end position="113"/>
    </location>
</feature>
<evidence type="ECO:0000256" key="2">
    <source>
        <dbReference type="ARBA" id="ARBA00023015"/>
    </source>
</evidence>
<dbReference type="InterPro" id="IPR038491">
    <property type="entry name" value="Velvet_dom_sf"/>
</dbReference>
<evidence type="ECO:0000259" key="6">
    <source>
        <dbReference type="PROSITE" id="PS51821"/>
    </source>
</evidence>
<gene>
    <name evidence="7" type="ORF">Rhopal_004804-T1</name>
</gene>
<proteinExistence type="predicted"/>
<keyword evidence="3" id="KW-0804">Transcription</keyword>
<dbReference type="PANTHER" id="PTHR33572:SF3">
    <property type="entry name" value="VELVET COMPLEX SUBUNIT B"/>
    <property type="match status" value="1"/>
</dbReference>
<feature type="compositionally biased region" description="Basic and acidic residues" evidence="5">
    <location>
        <begin position="390"/>
        <end position="402"/>
    </location>
</feature>
<dbReference type="InterPro" id="IPR037525">
    <property type="entry name" value="Velvet_dom"/>
</dbReference>
<dbReference type="EMBL" id="BQKY01000009">
    <property type="protein sequence ID" value="GJN91781.1"/>
    <property type="molecule type" value="Genomic_DNA"/>
</dbReference>
<evidence type="ECO:0000313" key="7">
    <source>
        <dbReference type="EMBL" id="GJN91781.1"/>
    </source>
</evidence>
<dbReference type="PROSITE" id="PS51821">
    <property type="entry name" value="VELVET"/>
    <property type="match status" value="1"/>
</dbReference>
<keyword evidence="4" id="KW-0539">Nucleus</keyword>
<comment type="subcellular location">
    <subcellularLocation>
        <location evidence="1">Nucleus</location>
    </subcellularLocation>
</comment>
<protein>
    <recommendedName>
        <fullName evidence="6">Velvet domain-containing protein</fullName>
    </recommendedName>
</protein>
<sequence length="408" mass="42467">MDHRLLAALAPQADLRAAAHTSQDDRRPISPPLIIQLTAVDRSTGLQVPVDDLDTTFLILASDLRDSDTLGDANLILPPGSSGRISSSSAMRTPSSSCASSQHSSAASRSCSPSSPPFEYPSPQDSQTSPKGTPGGALAPLPEEEEDNDNRTSQPSGMTRLLSSAPSVSPPPPASGLKRPSPGAEPPMSLDFPDAPSQPPPAKRLRTGESRLLPLPMSSAAPLTPPSSTISVSHGADSQGPSSASTAAALPPASAPAPPSVSSFIPYARARRPYNDSPTIASSAADGGLTALDADVEGTDSSTLLVPNLIGTLHTNAYKLKDLAGERGVYFVLPDLSVRNEGQFRLRLRLLSIGFAKKFEGMLDPTPLSQCFAKQGVRIPTRKVARAKGKKDAAIKQEESHQEGSVAG</sequence>
<feature type="compositionally biased region" description="Low complexity" evidence="5">
    <location>
        <begin position="212"/>
        <end position="229"/>
    </location>
</feature>
<organism evidence="7 8">
    <name type="scientific">Rhodotorula paludigena</name>
    <dbReference type="NCBI Taxonomy" id="86838"/>
    <lineage>
        <taxon>Eukaryota</taxon>
        <taxon>Fungi</taxon>
        <taxon>Dikarya</taxon>
        <taxon>Basidiomycota</taxon>
        <taxon>Pucciniomycotina</taxon>
        <taxon>Microbotryomycetes</taxon>
        <taxon>Sporidiobolales</taxon>
        <taxon>Sporidiobolaceae</taxon>
        <taxon>Rhodotorula</taxon>
    </lineage>
</organism>
<evidence type="ECO:0000256" key="5">
    <source>
        <dbReference type="SAM" id="MobiDB-lite"/>
    </source>
</evidence>
<reference evidence="7 8" key="1">
    <citation type="submission" date="2021-12" db="EMBL/GenBank/DDBJ databases">
        <title>High titer production of polyol ester of fatty acids by Rhodotorula paludigena BS15 towards product separation-free biomass refinery.</title>
        <authorList>
            <person name="Mano J."/>
            <person name="Ono H."/>
            <person name="Tanaka T."/>
            <person name="Naito K."/>
            <person name="Sushida H."/>
            <person name="Ike M."/>
            <person name="Tokuyasu K."/>
            <person name="Kitaoka M."/>
        </authorList>
    </citation>
    <scope>NUCLEOTIDE SEQUENCE [LARGE SCALE GENOMIC DNA]</scope>
    <source>
        <strain evidence="7 8">BS15</strain>
    </source>
</reference>
<dbReference type="Pfam" id="PF11754">
    <property type="entry name" value="Velvet"/>
    <property type="match status" value="2"/>
</dbReference>
<feature type="region of interest" description="Disordered" evidence="5">
    <location>
        <begin position="69"/>
        <end position="260"/>
    </location>
</feature>
<feature type="compositionally biased region" description="Low complexity" evidence="5">
    <location>
        <begin position="241"/>
        <end position="252"/>
    </location>
</feature>
<comment type="caution">
    <text evidence="7">The sequence shown here is derived from an EMBL/GenBank/DDBJ whole genome shotgun (WGS) entry which is preliminary data.</text>
</comment>
<accession>A0AAV5GQI2</accession>
<dbReference type="Proteomes" id="UP001342314">
    <property type="component" value="Unassembled WGS sequence"/>
</dbReference>
<feature type="domain" description="Velvet" evidence="6">
    <location>
        <begin position="1"/>
        <end position="408"/>
    </location>
</feature>
<keyword evidence="2" id="KW-0805">Transcription regulation</keyword>
<dbReference type="InterPro" id="IPR021740">
    <property type="entry name" value="Velvet"/>
</dbReference>
<dbReference type="GO" id="GO:0005634">
    <property type="term" value="C:nucleus"/>
    <property type="evidence" value="ECO:0007669"/>
    <property type="project" value="UniProtKB-SubCell"/>
</dbReference>